<gene>
    <name evidence="1" type="ORF">E2C01_021984</name>
</gene>
<evidence type="ECO:0000313" key="1">
    <source>
        <dbReference type="EMBL" id="MPC28773.1"/>
    </source>
</evidence>
<protein>
    <submittedName>
        <fullName evidence="1">Uncharacterized protein</fullName>
    </submittedName>
</protein>
<evidence type="ECO:0000313" key="2">
    <source>
        <dbReference type="Proteomes" id="UP000324222"/>
    </source>
</evidence>
<reference evidence="1 2" key="1">
    <citation type="submission" date="2019-05" db="EMBL/GenBank/DDBJ databases">
        <title>Another draft genome of Portunus trituberculatus and its Hox gene families provides insights of decapod evolution.</title>
        <authorList>
            <person name="Jeong J.-H."/>
            <person name="Song I."/>
            <person name="Kim S."/>
            <person name="Choi T."/>
            <person name="Kim D."/>
            <person name="Ryu S."/>
            <person name="Kim W."/>
        </authorList>
    </citation>
    <scope>NUCLEOTIDE SEQUENCE [LARGE SCALE GENOMIC DNA]</scope>
    <source>
        <tissue evidence="1">Muscle</tissue>
    </source>
</reference>
<organism evidence="1 2">
    <name type="scientific">Portunus trituberculatus</name>
    <name type="common">Swimming crab</name>
    <name type="synonym">Neptunus trituberculatus</name>
    <dbReference type="NCBI Taxonomy" id="210409"/>
    <lineage>
        <taxon>Eukaryota</taxon>
        <taxon>Metazoa</taxon>
        <taxon>Ecdysozoa</taxon>
        <taxon>Arthropoda</taxon>
        <taxon>Crustacea</taxon>
        <taxon>Multicrustacea</taxon>
        <taxon>Malacostraca</taxon>
        <taxon>Eumalacostraca</taxon>
        <taxon>Eucarida</taxon>
        <taxon>Decapoda</taxon>
        <taxon>Pleocyemata</taxon>
        <taxon>Brachyura</taxon>
        <taxon>Eubrachyura</taxon>
        <taxon>Portunoidea</taxon>
        <taxon>Portunidae</taxon>
        <taxon>Portuninae</taxon>
        <taxon>Portunus</taxon>
    </lineage>
</organism>
<accession>A0A5B7E6F4</accession>
<keyword evidence="2" id="KW-1185">Reference proteome</keyword>
<dbReference type="Proteomes" id="UP000324222">
    <property type="component" value="Unassembled WGS sequence"/>
</dbReference>
<dbReference type="EMBL" id="VSRR010001963">
    <property type="protein sequence ID" value="MPC28773.1"/>
    <property type="molecule type" value="Genomic_DNA"/>
</dbReference>
<dbReference type="AlphaFoldDB" id="A0A5B7E6F4"/>
<name>A0A5B7E6F4_PORTR</name>
<proteinExistence type="predicted"/>
<comment type="caution">
    <text evidence="1">The sequence shown here is derived from an EMBL/GenBank/DDBJ whole genome shotgun (WGS) entry which is preliminary data.</text>
</comment>
<sequence>MMRLPSLQLSGICRCPVLTAILLTDCSHMRVGYSGVFGVHLPICWFLSLPSSRRIWSPLALYHSRDLRVEGNTQVKS</sequence>